<dbReference type="GO" id="GO:0009252">
    <property type="term" value="P:peptidoglycan biosynthetic process"/>
    <property type="evidence" value="ECO:0007669"/>
    <property type="project" value="UniProtKB-KW"/>
</dbReference>
<keyword evidence="6" id="KW-0961">Cell wall biogenesis/degradation</keyword>
<dbReference type="GO" id="GO:0016755">
    <property type="term" value="F:aminoacyltransferase activity"/>
    <property type="evidence" value="ECO:0007669"/>
    <property type="project" value="InterPro"/>
</dbReference>
<comment type="similarity">
    <text evidence="1">Belongs to the FemABX family.</text>
</comment>
<keyword evidence="7" id="KW-0436">Ligase</keyword>
<dbReference type="EMBL" id="BAIV01000019">
    <property type="protein sequence ID" value="GAE84692.1"/>
    <property type="molecule type" value="Genomic_DNA"/>
</dbReference>
<dbReference type="SUPFAM" id="SSF55729">
    <property type="entry name" value="Acyl-CoA N-acyltransferases (Nat)"/>
    <property type="match status" value="1"/>
</dbReference>
<name>W4UV42_9BACE</name>
<evidence type="ECO:0000256" key="4">
    <source>
        <dbReference type="ARBA" id="ARBA00022984"/>
    </source>
</evidence>
<proteinExistence type="inferred from homology"/>
<evidence type="ECO:0000256" key="5">
    <source>
        <dbReference type="ARBA" id="ARBA00023315"/>
    </source>
</evidence>
<evidence type="ECO:0000256" key="1">
    <source>
        <dbReference type="ARBA" id="ARBA00009943"/>
    </source>
</evidence>
<keyword evidence="4" id="KW-0573">Peptidoglycan synthesis</keyword>
<evidence type="ECO:0000256" key="2">
    <source>
        <dbReference type="ARBA" id="ARBA00022679"/>
    </source>
</evidence>
<organism evidence="7 8">
    <name type="scientific">Bacteroides reticulotermitis JCM 10512</name>
    <dbReference type="NCBI Taxonomy" id="1445607"/>
    <lineage>
        <taxon>Bacteria</taxon>
        <taxon>Pseudomonadati</taxon>
        <taxon>Bacteroidota</taxon>
        <taxon>Bacteroidia</taxon>
        <taxon>Bacteroidales</taxon>
        <taxon>Bacteroidaceae</taxon>
        <taxon>Bacteroides</taxon>
    </lineage>
</organism>
<dbReference type="Proteomes" id="UP000019131">
    <property type="component" value="Unassembled WGS sequence"/>
</dbReference>
<keyword evidence="8" id="KW-1185">Reference proteome</keyword>
<dbReference type="GO" id="GO:0008360">
    <property type="term" value="P:regulation of cell shape"/>
    <property type="evidence" value="ECO:0007669"/>
    <property type="project" value="UniProtKB-KW"/>
</dbReference>
<dbReference type="Gene3D" id="3.40.630.30">
    <property type="match status" value="1"/>
</dbReference>
<dbReference type="PROSITE" id="PS51191">
    <property type="entry name" value="FEMABX"/>
    <property type="match status" value="1"/>
</dbReference>
<sequence length="239" mass="27723">MESSPAKTFQELRLNYGTCNWNLKKSNSNILPAHTILLDLRNEEEQILAQMKSKTRYNINLSKRKGIEVRNVGIEGLDIWYQLYCETAIRNGLNTNSLEYFRMVFTTKMEQESKDVQVKLLVAYTGDQPLAAMFLVLSSHRATYLYGASSSEHRNLMPTYALQWEAIRLAKANACTEYDMFGIAPRPEPSHPMYGLYKFKQGFGGQIYHQLGCWDYPLDPDKYAVFQAYEMNRQGYYQQ</sequence>
<dbReference type="PANTHER" id="PTHR36174">
    <property type="entry name" value="LIPID II:GLYCINE GLYCYLTRANSFERASE"/>
    <property type="match status" value="1"/>
</dbReference>
<dbReference type="RefSeq" id="WP_244437157.1">
    <property type="nucleotide sequence ID" value="NZ_BAIV01000019.1"/>
</dbReference>
<protein>
    <submittedName>
        <fullName evidence="7">tRNA-dependent lipid II-amino acid ligase</fullName>
    </submittedName>
</protein>
<dbReference type="InterPro" id="IPR003447">
    <property type="entry name" value="FEMABX"/>
</dbReference>
<keyword evidence="3" id="KW-0133">Cell shape</keyword>
<dbReference type="GO" id="GO:0071555">
    <property type="term" value="P:cell wall organization"/>
    <property type="evidence" value="ECO:0007669"/>
    <property type="project" value="UniProtKB-KW"/>
</dbReference>
<comment type="caution">
    <text evidence="7">The sequence shown here is derived from an EMBL/GenBank/DDBJ whole genome shotgun (WGS) entry which is preliminary data.</text>
</comment>
<dbReference type="AlphaFoldDB" id="W4UV42"/>
<evidence type="ECO:0000256" key="3">
    <source>
        <dbReference type="ARBA" id="ARBA00022960"/>
    </source>
</evidence>
<evidence type="ECO:0000256" key="6">
    <source>
        <dbReference type="ARBA" id="ARBA00023316"/>
    </source>
</evidence>
<evidence type="ECO:0000313" key="7">
    <source>
        <dbReference type="EMBL" id="GAE84692.1"/>
    </source>
</evidence>
<dbReference type="InterPro" id="IPR050644">
    <property type="entry name" value="PG_Glycine_Bridge_Synth"/>
</dbReference>
<dbReference type="STRING" id="1445607.JCM10512_3052"/>
<dbReference type="InterPro" id="IPR016181">
    <property type="entry name" value="Acyl_CoA_acyltransferase"/>
</dbReference>
<dbReference type="GO" id="GO:0016874">
    <property type="term" value="F:ligase activity"/>
    <property type="evidence" value="ECO:0007669"/>
    <property type="project" value="UniProtKB-KW"/>
</dbReference>
<keyword evidence="5" id="KW-0012">Acyltransferase</keyword>
<reference evidence="7 8" key="1">
    <citation type="journal article" date="2014" name="Genome Announc.">
        <title>Draft Genome Sequence of Bacteroides reticulotermitis Strain JCM 10512T, Isolated from the Gut of a Termite.</title>
        <authorList>
            <person name="Yuki M."/>
            <person name="Oshima K."/>
            <person name="Suda W."/>
            <person name="Sakamoto M."/>
            <person name="Iida T."/>
            <person name="Hattori M."/>
            <person name="Ohkuma M."/>
        </authorList>
    </citation>
    <scope>NUCLEOTIDE SEQUENCE [LARGE SCALE GENOMIC DNA]</scope>
    <source>
        <strain evidence="7 8">JCM 10512</strain>
    </source>
</reference>
<dbReference type="Pfam" id="PF02388">
    <property type="entry name" value="FemAB"/>
    <property type="match status" value="2"/>
</dbReference>
<gene>
    <name evidence="7" type="ORF">JCM10512_3052</name>
</gene>
<dbReference type="PANTHER" id="PTHR36174:SF1">
    <property type="entry name" value="LIPID II:GLYCINE GLYCYLTRANSFERASE"/>
    <property type="match status" value="1"/>
</dbReference>
<keyword evidence="2" id="KW-0808">Transferase</keyword>
<evidence type="ECO:0000313" key="8">
    <source>
        <dbReference type="Proteomes" id="UP000019131"/>
    </source>
</evidence>
<accession>W4UV42</accession>